<comment type="similarity">
    <text evidence="2 9">Belongs to the DXR family.</text>
</comment>
<protein>
    <recommendedName>
        <fullName evidence="9">1-deoxy-D-xylulose 5-phosphate reductoisomerase</fullName>
        <shortName evidence="9">DXP reductoisomerase</shortName>
        <ecNumber evidence="9">1.1.1.267</ecNumber>
    </recommendedName>
    <alternativeName>
        <fullName evidence="9">1-deoxyxylulose-5-phosphate reductoisomerase</fullName>
    </alternativeName>
    <alternativeName>
        <fullName evidence="9">2-C-methyl-D-erythritol 4-phosphate synthase</fullName>
    </alternativeName>
</protein>
<evidence type="ECO:0000256" key="7">
    <source>
        <dbReference type="ARBA" id="ARBA00023229"/>
    </source>
</evidence>
<evidence type="ECO:0000259" key="12">
    <source>
        <dbReference type="Pfam" id="PF13288"/>
    </source>
</evidence>
<keyword evidence="5 9" id="KW-0560">Oxidoreductase</keyword>
<dbReference type="Pfam" id="PF13288">
    <property type="entry name" value="DXPR_C"/>
    <property type="match status" value="1"/>
</dbReference>
<reference evidence="13 14" key="1">
    <citation type="submission" date="2023-04" db="EMBL/GenBank/DDBJ databases">
        <title>Fusibacter bizertensis strain WBS, isolated from littoral bottom sediments of the Arctic seas - biochemical and genomic analysis.</title>
        <authorList>
            <person name="Brioukhanov A.L."/>
        </authorList>
    </citation>
    <scope>NUCLEOTIDE SEQUENCE [LARGE SCALE GENOMIC DNA]</scope>
    <source>
        <strain evidence="13 14">WBS</strain>
    </source>
</reference>
<evidence type="ECO:0000259" key="10">
    <source>
        <dbReference type="Pfam" id="PF02670"/>
    </source>
</evidence>
<feature type="binding site" evidence="9">
    <location>
        <position position="151"/>
    </location>
    <ligand>
        <name>Mn(2+)</name>
        <dbReference type="ChEBI" id="CHEBI:29035"/>
    </ligand>
</feature>
<evidence type="ECO:0000313" key="14">
    <source>
        <dbReference type="Proteomes" id="UP001158045"/>
    </source>
</evidence>
<evidence type="ECO:0000256" key="1">
    <source>
        <dbReference type="ARBA" id="ARBA00005094"/>
    </source>
</evidence>
<dbReference type="InterPro" id="IPR003821">
    <property type="entry name" value="DXP_reductoisomerase"/>
</dbReference>
<comment type="caution">
    <text evidence="9">Lacks conserved residue(s) required for the propagation of feature annotation.</text>
</comment>
<evidence type="ECO:0000256" key="2">
    <source>
        <dbReference type="ARBA" id="ARBA00006825"/>
    </source>
</evidence>
<dbReference type="InterPro" id="IPR036169">
    <property type="entry name" value="DXPR_C_sf"/>
</dbReference>
<evidence type="ECO:0000256" key="5">
    <source>
        <dbReference type="ARBA" id="ARBA00023002"/>
    </source>
</evidence>
<feature type="binding site" evidence="9">
    <location>
        <position position="14"/>
    </location>
    <ligand>
        <name>NADPH</name>
        <dbReference type="ChEBI" id="CHEBI:57783"/>
    </ligand>
</feature>
<comment type="cofactor">
    <cofactor evidence="9">
        <name>Mg(2+)</name>
        <dbReference type="ChEBI" id="CHEBI:18420"/>
    </cofactor>
    <cofactor evidence="9">
        <name>Mn(2+)</name>
        <dbReference type="ChEBI" id="CHEBI:29035"/>
    </cofactor>
</comment>
<dbReference type="InterPro" id="IPR036291">
    <property type="entry name" value="NAD(P)-bd_dom_sf"/>
</dbReference>
<feature type="binding site" evidence="9">
    <location>
        <position position="222"/>
    </location>
    <ligand>
        <name>1-deoxy-D-xylulose 5-phosphate</name>
        <dbReference type="ChEBI" id="CHEBI:57792"/>
    </ligand>
</feature>
<dbReference type="Pfam" id="PF02670">
    <property type="entry name" value="DXP_reductoisom"/>
    <property type="match status" value="1"/>
</dbReference>
<accession>A0ABT6N868</accession>
<feature type="binding site" evidence="9">
    <location>
        <position position="127"/>
    </location>
    <ligand>
        <name>NADPH</name>
        <dbReference type="ChEBI" id="CHEBI:57783"/>
    </ligand>
</feature>
<dbReference type="InterPro" id="IPR013644">
    <property type="entry name" value="DXP_reductoisomerase_C"/>
</dbReference>
<dbReference type="PIRSF" id="PIRSF006205">
    <property type="entry name" value="Dxp_reductismrs"/>
    <property type="match status" value="1"/>
</dbReference>
<keyword evidence="6 9" id="KW-0464">Manganese</keyword>
<evidence type="ECO:0000313" key="13">
    <source>
        <dbReference type="EMBL" id="MDH8676593.1"/>
    </source>
</evidence>
<feature type="domain" description="1-deoxy-D-xylulose 5-phosphate reductoisomerase C-terminal" evidence="11">
    <location>
        <begin position="147"/>
        <end position="230"/>
    </location>
</feature>
<organism evidence="13 14">
    <name type="scientific">Fusibacter bizertensis</name>
    <dbReference type="NCBI Taxonomy" id="1488331"/>
    <lineage>
        <taxon>Bacteria</taxon>
        <taxon>Bacillati</taxon>
        <taxon>Bacillota</taxon>
        <taxon>Clostridia</taxon>
        <taxon>Eubacteriales</taxon>
        <taxon>Eubacteriales Family XII. Incertae Sedis</taxon>
        <taxon>Fusibacter</taxon>
    </lineage>
</organism>
<proteinExistence type="inferred from homology"/>
<dbReference type="RefSeq" id="WP_281092393.1">
    <property type="nucleotide sequence ID" value="NZ_JARYZI010000001.1"/>
</dbReference>
<keyword evidence="3 9" id="KW-0479">Metal-binding</keyword>
<name>A0ABT6N868_9FIRM</name>
<feature type="binding site" evidence="9">
    <location>
        <position position="219"/>
    </location>
    <ligand>
        <name>1-deoxy-D-xylulose 5-phosphate</name>
        <dbReference type="ChEBI" id="CHEBI:57792"/>
    </ligand>
</feature>
<feature type="domain" description="1-deoxy-D-xylulose 5-phosphate reductoisomerase N-terminal" evidence="10">
    <location>
        <begin position="8"/>
        <end position="133"/>
    </location>
</feature>
<feature type="binding site" evidence="9">
    <location>
        <position position="153"/>
    </location>
    <ligand>
        <name>1-deoxy-D-xylulose 5-phosphate</name>
        <dbReference type="ChEBI" id="CHEBI:57792"/>
    </ligand>
</feature>
<keyword evidence="14" id="KW-1185">Reference proteome</keyword>
<comment type="caution">
    <text evidence="13">The sequence shown here is derived from an EMBL/GenBank/DDBJ whole genome shotgun (WGS) entry which is preliminary data.</text>
</comment>
<evidence type="ECO:0000256" key="4">
    <source>
        <dbReference type="ARBA" id="ARBA00022857"/>
    </source>
</evidence>
<sequence>MIKQKKKITILGSTGSVGTQALDIIRESDRYEVFALTCNTNISKVVEQAKLFSPRYVVVFDETHYKSLKYELDSLSIDILVGMDGLIQVVTDKEVDIVLTSVVGNIGLKPTLEAVKAGKTIALANKETLVTAGEIIIPLAKQYGSKILPVDSEHSAIFQCLNGESSESLDKIILTASGGAFRNYSKDEIRILKASEALKHPNWTMGRKITIDSATLMNKGLEFIEAKWLFDVTSEQIEVIVHPQSIIHSMVQFKDHSVIAQLGVPDMRVPIIYALDYPERNINSVKPLDFTKLSALTFEKPDLDRFPCLGIAIEALRLGGTMPTVMNAANEILVESYLKDKIGFYDISDTILSTMNRFSNIIKPTLDDIFEADLETRTYIKKLLG</sequence>
<evidence type="ECO:0000256" key="9">
    <source>
        <dbReference type="HAMAP-Rule" id="MF_00183"/>
    </source>
</evidence>
<feature type="binding site" evidence="9">
    <location>
        <position position="222"/>
    </location>
    <ligand>
        <name>Mn(2+)</name>
        <dbReference type="ChEBI" id="CHEBI:29035"/>
    </ligand>
</feature>
<dbReference type="GO" id="GO:0030604">
    <property type="term" value="F:1-deoxy-D-xylulose-5-phosphate reductoisomerase activity"/>
    <property type="evidence" value="ECO:0007669"/>
    <property type="project" value="UniProtKB-EC"/>
</dbReference>
<dbReference type="PANTHER" id="PTHR30525">
    <property type="entry name" value="1-DEOXY-D-XYLULOSE 5-PHOSPHATE REDUCTOISOMERASE"/>
    <property type="match status" value="1"/>
</dbReference>
<feature type="binding site" evidence="9">
    <location>
        <position position="16"/>
    </location>
    <ligand>
        <name>NADPH</name>
        <dbReference type="ChEBI" id="CHEBI:57783"/>
    </ligand>
</feature>
<dbReference type="NCBIfam" id="NF009114">
    <property type="entry name" value="PRK12464.1"/>
    <property type="match status" value="1"/>
</dbReference>
<keyword evidence="7 9" id="KW-0414">Isoprene biosynthesis</keyword>
<feature type="binding site" evidence="9">
    <location>
        <position position="218"/>
    </location>
    <ligand>
        <name>1-deoxy-D-xylulose 5-phosphate</name>
        <dbReference type="ChEBI" id="CHEBI:57792"/>
    </ligand>
</feature>
<evidence type="ECO:0000256" key="3">
    <source>
        <dbReference type="ARBA" id="ARBA00022723"/>
    </source>
</evidence>
<dbReference type="HAMAP" id="MF_00183">
    <property type="entry name" value="DXP_reductoisom"/>
    <property type="match status" value="1"/>
</dbReference>
<comment type="function">
    <text evidence="9">Catalyzes the NADPH-dependent rearrangement and reduction of 1-deoxy-D-xylulose-5-phosphate (DXP) to 2-C-methyl-D-erythritol 4-phosphate (MEP).</text>
</comment>
<dbReference type="Proteomes" id="UP001158045">
    <property type="component" value="Unassembled WGS sequence"/>
</dbReference>
<feature type="binding site" evidence="9">
    <location>
        <position position="41"/>
    </location>
    <ligand>
        <name>NADPH</name>
        <dbReference type="ChEBI" id="CHEBI:57783"/>
    </ligand>
</feature>
<keyword evidence="9" id="KW-0460">Magnesium</keyword>
<dbReference type="SUPFAM" id="SSF55347">
    <property type="entry name" value="Glyceraldehyde-3-phosphate dehydrogenase-like, C-terminal domain"/>
    <property type="match status" value="1"/>
</dbReference>
<evidence type="ECO:0000256" key="8">
    <source>
        <dbReference type="ARBA" id="ARBA00048543"/>
    </source>
</evidence>
<feature type="binding site" evidence="9">
    <location>
        <position position="200"/>
    </location>
    <ligand>
        <name>1-deoxy-D-xylulose 5-phosphate</name>
        <dbReference type="ChEBI" id="CHEBI:57792"/>
    </ligand>
</feature>
<dbReference type="Pfam" id="PF08436">
    <property type="entry name" value="DXP_redisom_C"/>
    <property type="match status" value="1"/>
</dbReference>
<comment type="catalytic activity">
    <reaction evidence="8">
        <text>2-C-methyl-D-erythritol 4-phosphate + NADP(+) = 1-deoxy-D-xylulose 5-phosphate + NADPH + H(+)</text>
        <dbReference type="Rhea" id="RHEA:13717"/>
        <dbReference type="ChEBI" id="CHEBI:15378"/>
        <dbReference type="ChEBI" id="CHEBI:57783"/>
        <dbReference type="ChEBI" id="CHEBI:57792"/>
        <dbReference type="ChEBI" id="CHEBI:58262"/>
        <dbReference type="ChEBI" id="CHEBI:58349"/>
        <dbReference type="EC" id="1.1.1.267"/>
    </reaction>
    <physiologicalReaction direction="right-to-left" evidence="8">
        <dbReference type="Rhea" id="RHEA:13719"/>
    </physiologicalReaction>
</comment>
<gene>
    <name evidence="9" type="primary">dxr</name>
    <name evidence="13" type="ORF">QE109_00470</name>
</gene>
<dbReference type="SUPFAM" id="SSF69055">
    <property type="entry name" value="1-deoxy-D-xylulose-5-phosphate reductoisomerase, C-terminal domain"/>
    <property type="match status" value="1"/>
</dbReference>
<dbReference type="InterPro" id="IPR026877">
    <property type="entry name" value="DXPR_C"/>
</dbReference>
<feature type="binding site" evidence="9">
    <location>
        <position position="15"/>
    </location>
    <ligand>
        <name>NADPH</name>
        <dbReference type="ChEBI" id="CHEBI:57783"/>
    </ligand>
</feature>
<dbReference type="Gene3D" id="1.10.1740.10">
    <property type="match status" value="1"/>
</dbReference>
<feature type="binding site" evidence="9">
    <location>
        <position position="206"/>
    </location>
    <ligand>
        <name>NADPH</name>
        <dbReference type="ChEBI" id="CHEBI:57783"/>
    </ligand>
</feature>
<comment type="pathway">
    <text evidence="1 9">Isoprenoid biosynthesis; isopentenyl diphosphate biosynthesis via DXP pathway; isopentenyl diphosphate from 1-deoxy-D-xylulose 5-phosphate: step 1/6.</text>
</comment>
<feature type="domain" description="DXP reductoisomerase C-terminal" evidence="12">
    <location>
        <begin position="262"/>
        <end position="378"/>
    </location>
</feature>
<feature type="binding site" evidence="9">
    <location>
        <position position="126"/>
    </location>
    <ligand>
        <name>1-deoxy-D-xylulose 5-phosphate</name>
        <dbReference type="ChEBI" id="CHEBI:57792"/>
    </ligand>
</feature>
<dbReference type="EC" id="1.1.1.267" evidence="9"/>
<feature type="binding site" evidence="9">
    <location>
        <position position="125"/>
    </location>
    <ligand>
        <name>NADPH</name>
        <dbReference type="ChEBI" id="CHEBI:57783"/>
    </ligand>
</feature>
<feature type="binding site" evidence="9">
    <location>
        <position position="213"/>
    </location>
    <ligand>
        <name>1-deoxy-D-xylulose 5-phosphate</name>
        <dbReference type="ChEBI" id="CHEBI:57792"/>
    </ligand>
</feature>
<evidence type="ECO:0000259" key="11">
    <source>
        <dbReference type="Pfam" id="PF08436"/>
    </source>
</evidence>
<dbReference type="Gene3D" id="3.40.50.720">
    <property type="entry name" value="NAD(P)-binding Rossmann-like Domain"/>
    <property type="match status" value="1"/>
</dbReference>
<feature type="binding site" evidence="9">
    <location>
        <position position="152"/>
    </location>
    <ligand>
        <name>1-deoxy-D-xylulose 5-phosphate</name>
        <dbReference type="ChEBI" id="CHEBI:57792"/>
    </ligand>
</feature>
<dbReference type="InterPro" id="IPR013512">
    <property type="entry name" value="DXP_reductoisomerase_N"/>
</dbReference>
<keyword evidence="4 9" id="KW-0521">NADP</keyword>
<evidence type="ECO:0000256" key="6">
    <source>
        <dbReference type="ARBA" id="ARBA00023211"/>
    </source>
</evidence>
<dbReference type="SUPFAM" id="SSF51735">
    <property type="entry name" value="NAD(P)-binding Rossmann-fold domains"/>
    <property type="match status" value="1"/>
</dbReference>
<feature type="binding site" evidence="9">
    <location>
        <position position="17"/>
    </location>
    <ligand>
        <name>NADPH</name>
        <dbReference type="ChEBI" id="CHEBI:57783"/>
    </ligand>
</feature>
<dbReference type="PANTHER" id="PTHR30525:SF0">
    <property type="entry name" value="1-DEOXY-D-XYLULOSE 5-PHOSPHATE REDUCTOISOMERASE, CHLOROPLASTIC"/>
    <property type="match status" value="1"/>
</dbReference>
<feature type="binding site" evidence="9">
    <location>
        <position position="177"/>
    </location>
    <ligand>
        <name>1-deoxy-D-xylulose 5-phosphate</name>
        <dbReference type="ChEBI" id="CHEBI:57792"/>
    </ligand>
</feature>
<dbReference type="NCBIfam" id="TIGR00243">
    <property type="entry name" value="Dxr"/>
    <property type="match status" value="1"/>
</dbReference>
<dbReference type="EMBL" id="JARYZI010000001">
    <property type="protein sequence ID" value="MDH8676593.1"/>
    <property type="molecule type" value="Genomic_DNA"/>
</dbReference>
<feature type="binding site" evidence="9">
    <location>
        <position position="153"/>
    </location>
    <ligand>
        <name>Mn(2+)</name>
        <dbReference type="ChEBI" id="CHEBI:29035"/>
    </ligand>
</feature>